<gene>
    <name evidence="2" type="ORF">B9G79_06640</name>
</gene>
<accession>A0A1Z3N749</accession>
<sequence>MSLLFTSITINTTQLQGMLGFYRIIGFQFTASKVDKGSEVHRAVHNGVEFSLYNIQNPQRSQIPSLQLGFKITDLEKTVQELVKVPGAMCILDPTDMPDGKKAIVLDPDGHSIELCEL</sequence>
<dbReference type="Gene3D" id="3.10.180.10">
    <property type="entry name" value="2,3-Dihydroxybiphenyl 1,2-Dioxygenase, domain 1"/>
    <property type="match status" value="1"/>
</dbReference>
<dbReference type="Pfam" id="PF21596">
    <property type="entry name" value="Bd2520-like_N"/>
    <property type="match status" value="1"/>
</dbReference>
<evidence type="ECO:0000313" key="2">
    <source>
        <dbReference type="EMBL" id="ASD63267.1"/>
    </source>
</evidence>
<keyword evidence="2" id="KW-0456">Lyase</keyword>
<feature type="domain" description="VOC" evidence="1">
    <location>
        <begin position="4"/>
        <end position="118"/>
    </location>
</feature>
<dbReference type="EMBL" id="CP020946">
    <property type="protein sequence ID" value="ASD63267.1"/>
    <property type="molecule type" value="Genomic_DNA"/>
</dbReference>
<protein>
    <submittedName>
        <fullName evidence="2">Lactoylglutathione lyase</fullName>
    </submittedName>
</protein>
<dbReference type="InterPro" id="IPR049565">
    <property type="entry name" value="Bd2520-like_N"/>
</dbReference>
<name>A0A1Z3N749_BDEBC</name>
<dbReference type="Proteomes" id="UP000197003">
    <property type="component" value="Chromosome"/>
</dbReference>
<dbReference type="OrthoDB" id="9795618at2"/>
<reference evidence="2 3" key="1">
    <citation type="submission" date="2017-04" db="EMBL/GenBank/DDBJ databases">
        <title>Whole genome sequence of Bdellovibrio bacteriovorus strain SSB218315.</title>
        <authorList>
            <person name="Oyedara O."/>
            <person name="Rodriguez-Perez M.A."/>
        </authorList>
    </citation>
    <scope>NUCLEOTIDE SEQUENCE [LARGE SCALE GENOMIC DNA]</scope>
    <source>
        <strain evidence="2 3">SSB218315</strain>
    </source>
</reference>
<dbReference type="RefSeq" id="WP_041577782.1">
    <property type="nucleotide sequence ID" value="NZ_CP020946.1"/>
</dbReference>
<dbReference type="GO" id="GO:0016829">
    <property type="term" value="F:lyase activity"/>
    <property type="evidence" value="ECO:0007669"/>
    <property type="project" value="UniProtKB-KW"/>
</dbReference>
<dbReference type="InterPro" id="IPR037523">
    <property type="entry name" value="VOC_core"/>
</dbReference>
<dbReference type="PROSITE" id="PS51819">
    <property type="entry name" value="VOC"/>
    <property type="match status" value="1"/>
</dbReference>
<dbReference type="AlphaFoldDB" id="A0A1Z3N749"/>
<proteinExistence type="predicted"/>
<evidence type="ECO:0000313" key="3">
    <source>
        <dbReference type="Proteomes" id="UP000197003"/>
    </source>
</evidence>
<dbReference type="InterPro" id="IPR029068">
    <property type="entry name" value="Glyas_Bleomycin-R_OHBP_Dase"/>
</dbReference>
<organism evidence="2 3">
    <name type="scientific">Bdellovibrio bacteriovorus</name>
    <dbReference type="NCBI Taxonomy" id="959"/>
    <lineage>
        <taxon>Bacteria</taxon>
        <taxon>Pseudomonadati</taxon>
        <taxon>Bdellovibrionota</taxon>
        <taxon>Bdellovibrionia</taxon>
        <taxon>Bdellovibrionales</taxon>
        <taxon>Pseudobdellovibrionaceae</taxon>
        <taxon>Bdellovibrio</taxon>
    </lineage>
</organism>
<evidence type="ECO:0000259" key="1">
    <source>
        <dbReference type="PROSITE" id="PS51819"/>
    </source>
</evidence>
<dbReference type="SUPFAM" id="SSF54593">
    <property type="entry name" value="Glyoxalase/Bleomycin resistance protein/Dihydroxybiphenyl dioxygenase"/>
    <property type="match status" value="1"/>
</dbReference>